<dbReference type="AlphaFoldDB" id="A0AA40IRI1"/>
<evidence type="ECO:0000256" key="1">
    <source>
        <dbReference type="SAM" id="MobiDB-lite"/>
    </source>
</evidence>
<keyword evidence="2" id="KW-0614">Plasmid</keyword>
<dbReference type="PANTHER" id="PTHR37293">
    <property type="entry name" value="PHAGE REPLICATION PROTEIN-RELATED"/>
    <property type="match status" value="1"/>
</dbReference>
<feature type="compositionally biased region" description="Low complexity" evidence="1">
    <location>
        <begin position="143"/>
        <end position="155"/>
    </location>
</feature>
<sequence>MFFSDTTGGIFFMATIRINKNKDYVVLNNTALNDEHLSFKAKGIFAYLMSKPDNWKCQITDLKNHAKDGTDSIRAGLRELREHGYMIKRPIKNEKNIIVAWEEILFEVPQTEAKEIFASQEVKRINSLEKRRTKSTKGKSVYGKNNNNSTSGFSTNGKPGFIISTNILNTNTSSSSIQSSSLIQNFNDEICELRKTTSIKFLEYTNTYTADFIKAIIEYCSETGIKSFAGFKTVIDSYIEKNILTREDLLKDIEKFRKEKTRKKFKRTIANNNKKVDSFNNYKQRNYDFEKLEKLLHGDTNIVLQDCIKEENSLIDNPALQDLKNLVSVSF</sequence>
<gene>
    <name evidence="2" type="ORF">Z959_p0083</name>
</gene>
<accession>A0AA40IRI1</accession>
<dbReference type="Proteomes" id="UP000027770">
    <property type="component" value="Plasmid p4Cn27606"/>
</dbReference>
<evidence type="ECO:0000313" key="2">
    <source>
        <dbReference type="EMBL" id="KEI11384.1"/>
    </source>
</evidence>
<reference evidence="3" key="1">
    <citation type="journal article" date="2014" name="PLoS ONE">
        <title>Plasmidome interchange between Clostridium botulinum, Clostridium novyi and Clostridium haemolyticum converts strains of independent lineages into distinctly different pathogens.</title>
        <authorList>
            <person name="Skarin H."/>
            <person name="Segerman B."/>
        </authorList>
    </citation>
    <scope>NUCLEOTIDE SEQUENCE [LARGE SCALE GENOMIC DNA]</scope>
    <source>
        <strain evidence="3">ATCC 27606</strain>
    </source>
</reference>
<feature type="region of interest" description="Disordered" evidence="1">
    <location>
        <begin position="128"/>
        <end position="155"/>
    </location>
</feature>
<organism evidence="2 3">
    <name type="scientific">Clostridium novyi B str. ATCC 27606</name>
    <dbReference type="NCBI Taxonomy" id="1443123"/>
    <lineage>
        <taxon>Bacteria</taxon>
        <taxon>Bacillati</taxon>
        <taxon>Bacillota</taxon>
        <taxon>Clostridia</taxon>
        <taxon>Eubacteriales</taxon>
        <taxon>Clostridiaceae</taxon>
        <taxon>Clostridium</taxon>
    </lineage>
</organism>
<geneLocation type="plasmid" evidence="2 3">
    <name>p4Cn27606</name>
</geneLocation>
<keyword evidence="3" id="KW-1185">Reference proteome</keyword>
<comment type="caution">
    <text evidence="2">The sequence shown here is derived from an EMBL/GenBank/DDBJ whole genome shotgun (WGS) entry which is preliminary data.</text>
</comment>
<protein>
    <submittedName>
        <fullName evidence="2">Replication protein</fullName>
    </submittedName>
</protein>
<dbReference type="InterPro" id="IPR053162">
    <property type="entry name" value="DnaD"/>
</dbReference>
<name>A0AA40IRI1_CLONO</name>
<dbReference type="PANTHER" id="PTHR37293:SF9">
    <property type="entry name" value="PHI ETA ORF 22-LIKE PROTEIN"/>
    <property type="match status" value="1"/>
</dbReference>
<proteinExistence type="predicted"/>
<dbReference type="EMBL" id="JENW01000168">
    <property type="protein sequence ID" value="KEI11384.1"/>
    <property type="molecule type" value="Genomic_DNA"/>
</dbReference>
<evidence type="ECO:0000313" key="3">
    <source>
        <dbReference type="Proteomes" id="UP000027770"/>
    </source>
</evidence>